<proteinExistence type="predicted"/>
<protein>
    <recommendedName>
        <fullName evidence="4">3-keto-disaccharide hydrolase domain-containing protein</fullName>
    </recommendedName>
</protein>
<name>A0ABX5XVT1_9BACT</name>
<feature type="chain" id="PRO_5046051393" description="3-keto-disaccharide hydrolase domain-containing protein" evidence="1">
    <location>
        <begin position="24"/>
        <end position="228"/>
    </location>
</feature>
<reference evidence="2 3" key="1">
    <citation type="submission" date="2019-02" db="EMBL/GenBank/DDBJ databases">
        <title>Deep-cultivation of Planctomycetes and their phenomic and genomic characterization uncovers novel biology.</title>
        <authorList>
            <person name="Wiegand S."/>
            <person name="Jogler M."/>
            <person name="Boedeker C."/>
            <person name="Pinto D."/>
            <person name="Vollmers J."/>
            <person name="Rivas-Marin E."/>
            <person name="Kohn T."/>
            <person name="Peeters S.H."/>
            <person name="Heuer A."/>
            <person name="Rast P."/>
            <person name="Oberbeckmann S."/>
            <person name="Bunk B."/>
            <person name="Jeske O."/>
            <person name="Meyerdierks A."/>
            <person name="Storesund J.E."/>
            <person name="Kallscheuer N."/>
            <person name="Luecker S."/>
            <person name="Lage O.M."/>
            <person name="Pohl T."/>
            <person name="Merkel B.J."/>
            <person name="Hornburger P."/>
            <person name="Mueller R.-W."/>
            <person name="Bruemmer F."/>
            <person name="Labrenz M."/>
            <person name="Spormann A.M."/>
            <person name="Op den Camp H."/>
            <person name="Overmann J."/>
            <person name="Amann R."/>
            <person name="Jetten M.S.M."/>
            <person name="Mascher T."/>
            <person name="Medema M.H."/>
            <person name="Devos D.P."/>
            <person name="Kaster A.-K."/>
            <person name="Ovreas L."/>
            <person name="Rohde M."/>
            <person name="Galperin M.Y."/>
            <person name="Jogler C."/>
        </authorList>
    </citation>
    <scope>NUCLEOTIDE SEQUENCE [LARGE SCALE GENOMIC DNA]</scope>
    <source>
        <strain evidence="2 3">TBK1r</strain>
    </source>
</reference>
<evidence type="ECO:0000256" key="1">
    <source>
        <dbReference type="SAM" id="SignalP"/>
    </source>
</evidence>
<dbReference type="Proteomes" id="UP000318081">
    <property type="component" value="Chromosome"/>
</dbReference>
<sequence>MNNILAAMLCTALLCLCAFDVCAADPPAFKSELFKTGTLVYSDDFDGEINRERWGAPTRDKQIADGKLIVSQKYKSKEEAMKALKRDHHLGLEPVVHLNGIPEEFVCHLRYKFDKRELSPGRPSFQIGHHMISLGYIKEGGHRVKLPHDGPAFTEPESKMKLGEWVDLIIEYKLGTIRVSVNGHGKTYEHEKVTLVNEKDKHGPRFTFKGGPDCRIIFDSVHLWKCEE</sequence>
<evidence type="ECO:0000313" key="3">
    <source>
        <dbReference type="Proteomes" id="UP000318081"/>
    </source>
</evidence>
<dbReference type="EMBL" id="CP036432">
    <property type="protein sequence ID" value="QDV85886.1"/>
    <property type="molecule type" value="Genomic_DNA"/>
</dbReference>
<gene>
    <name evidence="2" type="ORF">TBK1r_49030</name>
</gene>
<feature type="signal peptide" evidence="1">
    <location>
        <begin position="1"/>
        <end position="23"/>
    </location>
</feature>
<keyword evidence="3" id="KW-1185">Reference proteome</keyword>
<evidence type="ECO:0008006" key="4">
    <source>
        <dbReference type="Google" id="ProtNLM"/>
    </source>
</evidence>
<dbReference type="RefSeq" id="WP_145216233.1">
    <property type="nucleotide sequence ID" value="NZ_CP036432.1"/>
</dbReference>
<keyword evidence="1" id="KW-0732">Signal</keyword>
<evidence type="ECO:0000313" key="2">
    <source>
        <dbReference type="EMBL" id="QDV85886.1"/>
    </source>
</evidence>
<organism evidence="2 3">
    <name type="scientific">Stieleria magnilauensis</name>
    <dbReference type="NCBI Taxonomy" id="2527963"/>
    <lineage>
        <taxon>Bacteria</taxon>
        <taxon>Pseudomonadati</taxon>
        <taxon>Planctomycetota</taxon>
        <taxon>Planctomycetia</taxon>
        <taxon>Pirellulales</taxon>
        <taxon>Pirellulaceae</taxon>
        <taxon>Stieleria</taxon>
    </lineage>
</organism>
<accession>A0ABX5XVT1</accession>